<dbReference type="Proteomes" id="UP000034181">
    <property type="component" value="Unassembled WGS sequence"/>
</dbReference>
<evidence type="ECO:0000256" key="9">
    <source>
        <dbReference type="ARBA" id="ARBA00023125"/>
    </source>
</evidence>
<dbReference type="InterPro" id="IPR004504">
    <property type="entry name" value="DNA_repair_RadA"/>
</dbReference>
<dbReference type="HAMAP" id="MF_01498">
    <property type="entry name" value="RadA_bact"/>
    <property type="match status" value="1"/>
</dbReference>
<dbReference type="InterPro" id="IPR020568">
    <property type="entry name" value="Ribosomal_Su5_D2-typ_SF"/>
</dbReference>
<dbReference type="Gene3D" id="3.40.50.300">
    <property type="entry name" value="P-loop containing nucleotide triphosphate hydrolases"/>
    <property type="match status" value="1"/>
</dbReference>
<keyword evidence="1 11" id="KW-0479">Metal-binding</keyword>
<evidence type="ECO:0000256" key="2">
    <source>
        <dbReference type="ARBA" id="ARBA00022741"/>
    </source>
</evidence>
<proteinExistence type="inferred from homology"/>
<comment type="caution">
    <text evidence="14">The sequence shown here is derived from an EMBL/GenBank/DDBJ whole genome shotgun (WGS) entry which is preliminary data.</text>
</comment>
<keyword evidence="2 11" id="KW-0547">Nucleotide-binding</keyword>
<keyword evidence="5" id="KW-0378">Hydrolase</keyword>
<keyword evidence="7 11" id="KW-0067">ATP-binding</keyword>
<dbReference type="GO" id="GO:0005829">
    <property type="term" value="C:cytosol"/>
    <property type="evidence" value="ECO:0007669"/>
    <property type="project" value="TreeGrafter"/>
</dbReference>
<feature type="region of interest" description="Lon-protease-like" evidence="11">
    <location>
        <begin position="392"/>
        <end position="479"/>
    </location>
</feature>
<evidence type="ECO:0000256" key="10">
    <source>
        <dbReference type="ARBA" id="ARBA00023204"/>
    </source>
</evidence>
<dbReference type="Pfam" id="PF13541">
    <property type="entry name" value="ChlI"/>
    <property type="match status" value="1"/>
</dbReference>
<keyword evidence="9 11" id="KW-0238">DNA-binding</keyword>
<evidence type="ECO:0000313" key="14">
    <source>
        <dbReference type="EMBL" id="KKQ74991.1"/>
    </source>
</evidence>
<keyword evidence="3 11" id="KW-0227">DNA damage</keyword>
<dbReference type="PRINTS" id="PR01874">
    <property type="entry name" value="DNAREPAIRADA"/>
</dbReference>
<feature type="binding site" evidence="11">
    <location>
        <begin position="97"/>
        <end position="104"/>
    </location>
    <ligand>
        <name>ATP</name>
        <dbReference type="ChEBI" id="CHEBI:30616"/>
    </ligand>
</feature>
<dbReference type="Pfam" id="PF13481">
    <property type="entry name" value="AAA_25"/>
    <property type="match status" value="1"/>
</dbReference>
<dbReference type="AlphaFoldDB" id="A0A0G0ND05"/>
<gene>
    <name evidence="11" type="primary">radA</name>
    <name evidence="14" type="ORF">US96_C0019G0005</name>
</gene>
<dbReference type="SUPFAM" id="SSF52540">
    <property type="entry name" value="P-loop containing nucleoside triphosphate hydrolases"/>
    <property type="match status" value="1"/>
</dbReference>
<feature type="domain" description="RecA family profile 1" evidence="13">
    <location>
        <begin position="68"/>
        <end position="256"/>
    </location>
</feature>
<evidence type="ECO:0000256" key="1">
    <source>
        <dbReference type="ARBA" id="ARBA00022723"/>
    </source>
</evidence>
<keyword evidence="4" id="KW-0863">Zinc-finger</keyword>
<evidence type="ECO:0000259" key="13">
    <source>
        <dbReference type="PROSITE" id="PS50162"/>
    </source>
</evidence>
<dbReference type="GO" id="GO:0000725">
    <property type="term" value="P:recombinational repair"/>
    <property type="evidence" value="ECO:0007669"/>
    <property type="project" value="UniProtKB-UniRule"/>
</dbReference>
<evidence type="ECO:0000256" key="5">
    <source>
        <dbReference type="ARBA" id="ARBA00022801"/>
    </source>
</evidence>
<dbReference type="GO" id="GO:0016787">
    <property type="term" value="F:hydrolase activity"/>
    <property type="evidence" value="ECO:0007669"/>
    <property type="project" value="UniProtKB-KW"/>
</dbReference>
<evidence type="ECO:0000256" key="11">
    <source>
        <dbReference type="HAMAP-Rule" id="MF_01498"/>
    </source>
</evidence>
<comment type="similarity">
    <text evidence="11">Belongs to the RecA family. RadA subfamily.</text>
</comment>
<evidence type="ECO:0000256" key="6">
    <source>
        <dbReference type="ARBA" id="ARBA00022833"/>
    </source>
</evidence>
<evidence type="ECO:0000313" key="15">
    <source>
        <dbReference type="Proteomes" id="UP000034181"/>
    </source>
</evidence>
<dbReference type="EMBL" id="LBUZ01000019">
    <property type="protein sequence ID" value="KKQ74991.1"/>
    <property type="molecule type" value="Genomic_DNA"/>
</dbReference>
<comment type="function">
    <text evidence="11">Plays a role in repairing double-strand DNA breaks, probably involving stabilizing or processing branched DNA or blocked replication forks.</text>
</comment>
<dbReference type="Gene3D" id="3.30.230.10">
    <property type="match status" value="1"/>
</dbReference>
<dbReference type="PANTHER" id="PTHR32472">
    <property type="entry name" value="DNA REPAIR PROTEIN RADA"/>
    <property type="match status" value="1"/>
</dbReference>
<protein>
    <recommendedName>
        <fullName evidence="11">DNA repair protein RadA</fullName>
    </recommendedName>
</protein>
<feature type="compositionally biased region" description="Basic and acidic residues" evidence="12">
    <location>
        <begin position="126"/>
        <end position="135"/>
    </location>
</feature>
<evidence type="ECO:0000256" key="12">
    <source>
        <dbReference type="SAM" id="MobiDB-lite"/>
    </source>
</evidence>
<evidence type="ECO:0000256" key="3">
    <source>
        <dbReference type="ARBA" id="ARBA00022763"/>
    </source>
</evidence>
<dbReference type="PATRIC" id="fig|1618569.3.peg.523"/>
<name>A0A0G0ND05_9BACT</name>
<accession>A0A0G0ND05</accession>
<evidence type="ECO:0000256" key="7">
    <source>
        <dbReference type="ARBA" id="ARBA00022840"/>
    </source>
</evidence>
<dbReference type="Pfam" id="PF18073">
    <property type="entry name" value="Zn_ribbon_LapB"/>
    <property type="match status" value="1"/>
</dbReference>
<keyword evidence="8 11" id="KW-0346">Stress response</keyword>
<dbReference type="SMART" id="SM00382">
    <property type="entry name" value="AAA"/>
    <property type="match status" value="1"/>
</dbReference>
<dbReference type="InterPro" id="IPR020588">
    <property type="entry name" value="RecA_ATP-bd"/>
</dbReference>
<dbReference type="PANTHER" id="PTHR32472:SF10">
    <property type="entry name" value="DNA REPAIR PROTEIN RADA-LIKE PROTEIN"/>
    <property type="match status" value="1"/>
</dbReference>
<organism evidence="14 15">
    <name type="scientific">Candidatus Woesebacteria bacterium GW2011_GWB1_38_5b</name>
    <dbReference type="NCBI Taxonomy" id="1618569"/>
    <lineage>
        <taxon>Bacteria</taxon>
        <taxon>Candidatus Woeseibacteriota</taxon>
    </lineage>
</organism>
<feature type="region of interest" description="Disordered" evidence="12">
    <location>
        <begin position="118"/>
        <end position="141"/>
    </location>
</feature>
<reference evidence="14 15" key="1">
    <citation type="journal article" date="2015" name="Nature">
        <title>rRNA introns, odd ribosomes, and small enigmatic genomes across a large radiation of phyla.</title>
        <authorList>
            <person name="Brown C.T."/>
            <person name="Hug L.A."/>
            <person name="Thomas B.C."/>
            <person name="Sharon I."/>
            <person name="Castelle C.J."/>
            <person name="Singh A."/>
            <person name="Wilkins M.J."/>
            <person name="Williams K.H."/>
            <person name="Banfield J.F."/>
        </authorList>
    </citation>
    <scope>NUCLEOTIDE SEQUENCE [LARGE SCALE GENOMIC DNA]</scope>
</reference>
<keyword evidence="10 11" id="KW-0234">DNA repair</keyword>
<dbReference type="InterPro" id="IPR003593">
    <property type="entry name" value="AAA+_ATPase"/>
</dbReference>
<sequence length="479" mass="51913">MKSSTSFVCEVCGYDTPAFMGKCPECGTWNSLKEIKVPTFQAKSSKLKVQSSEQSFEPKKLSEIKFEEKNRFSSGFSEMDSVLGGGIVPGSVVLLAGDPGVGKSTLLLQLALNITSQKTQNTQKSRNSDSQKLRQSDSPSFQSIPKSVLYISGEESEQQIKLRALRLAPSKGGQAGQANKRTDDGLLLISLANTDAAVDIISDIKPNLVIVDSIQAMESENLTGLSGSVGQVRYAGMQLIRVAKSLGIPIIIVGHVTKEGMVAGPMVLSHMVDTVLFLEGEKFTSIRLLRSFKNRFGPVDEVGVFTMDERGMSEIKNPEEIFLSAKKIKEPGSVLTATLEGTRPFLVEIQALSVYSKLPYPRRVTSGIDSRRLELLLAVIQKHAKLPVDTQDIFVNVAGGMKLSDPASDLAICLAIYSSLKNITLTPVVAIAEVGLLGELRQVSMFSKRAKEAKKLGFTKILGADKVRTLREAISLISK</sequence>
<dbReference type="GO" id="GO:0003684">
    <property type="term" value="F:damaged DNA binding"/>
    <property type="evidence" value="ECO:0007669"/>
    <property type="project" value="InterPro"/>
</dbReference>
<keyword evidence="6" id="KW-0862">Zinc</keyword>
<comment type="domain">
    <text evidence="11">The middle region has homology to RecA with ATPase motifs including the RadA KNRFG motif, while the C-terminus is homologous to Lon protease.</text>
</comment>
<feature type="short sequence motif" description="RadA KNRFG motif" evidence="11">
    <location>
        <begin position="293"/>
        <end position="297"/>
    </location>
</feature>
<dbReference type="GO" id="GO:0005524">
    <property type="term" value="F:ATP binding"/>
    <property type="evidence" value="ECO:0007669"/>
    <property type="project" value="UniProtKB-UniRule"/>
</dbReference>
<evidence type="ECO:0000256" key="8">
    <source>
        <dbReference type="ARBA" id="ARBA00023016"/>
    </source>
</evidence>
<dbReference type="GO" id="GO:0140664">
    <property type="term" value="F:ATP-dependent DNA damage sensor activity"/>
    <property type="evidence" value="ECO:0007669"/>
    <property type="project" value="InterPro"/>
</dbReference>
<evidence type="ECO:0000256" key="4">
    <source>
        <dbReference type="ARBA" id="ARBA00022771"/>
    </source>
</evidence>
<dbReference type="PROSITE" id="PS50162">
    <property type="entry name" value="RECA_2"/>
    <property type="match status" value="1"/>
</dbReference>
<dbReference type="SUPFAM" id="SSF54211">
    <property type="entry name" value="Ribosomal protein S5 domain 2-like"/>
    <property type="match status" value="1"/>
</dbReference>
<dbReference type="InterPro" id="IPR027417">
    <property type="entry name" value="P-loop_NTPase"/>
</dbReference>
<dbReference type="InterPro" id="IPR014721">
    <property type="entry name" value="Ribsml_uS5_D2-typ_fold_subgr"/>
</dbReference>
<dbReference type="InterPro" id="IPR041166">
    <property type="entry name" value="Rubredoxin_2"/>
</dbReference>
<dbReference type="GO" id="GO:0008270">
    <property type="term" value="F:zinc ion binding"/>
    <property type="evidence" value="ECO:0007669"/>
    <property type="project" value="UniProtKB-KW"/>
</dbReference>